<protein>
    <recommendedName>
        <fullName evidence="8 14">3,4-dihydroxy-2-butanone 4-phosphate synthase</fullName>
        <shortName evidence="14">DHBP synthase</shortName>
        <ecNumber evidence="7 14">4.1.99.12</ecNumber>
    </recommendedName>
</protein>
<feature type="site" description="Essential for catalytic activity" evidence="14">
    <location>
        <position position="174"/>
    </location>
</feature>
<keyword evidence="11 14" id="KW-0460">Magnesium</keyword>
<feature type="site" description="Essential for catalytic activity" evidence="14">
    <location>
        <position position="136"/>
    </location>
</feature>
<dbReference type="InterPro" id="IPR017945">
    <property type="entry name" value="DHBP_synth_RibB-like_a/b_dom"/>
</dbReference>
<keyword evidence="9 14" id="KW-0686">Riboflavin biosynthesis</keyword>
<dbReference type="GO" id="GO:0030145">
    <property type="term" value="F:manganese ion binding"/>
    <property type="evidence" value="ECO:0007669"/>
    <property type="project" value="UniProtKB-UniRule"/>
</dbReference>
<feature type="binding site" evidence="14">
    <location>
        <begin position="150"/>
        <end position="154"/>
    </location>
    <ligand>
        <name>D-ribulose 5-phosphate</name>
        <dbReference type="ChEBI" id="CHEBI:58121"/>
    </ligand>
</feature>
<dbReference type="GO" id="GO:0009231">
    <property type="term" value="P:riboflavin biosynthetic process"/>
    <property type="evidence" value="ECO:0007669"/>
    <property type="project" value="UniProtKB-UniRule"/>
</dbReference>
<comment type="caution">
    <text evidence="16">The sequence shown here is derived from an EMBL/GenBank/DDBJ whole genome shotgun (WGS) entry which is preliminary data.</text>
</comment>
<dbReference type="InterPro" id="IPR036144">
    <property type="entry name" value="RibA-like_sf"/>
</dbReference>
<comment type="similarity">
    <text evidence="6">In the C-terminal section; belongs to the GTP cyclohydrolase II family.</text>
</comment>
<comment type="cofactor">
    <cofactor evidence="2">
        <name>Mn(2+)</name>
        <dbReference type="ChEBI" id="CHEBI:29035"/>
    </cofactor>
</comment>
<feature type="domain" description="GTP cyclohydrolase II" evidence="15">
    <location>
        <begin position="220"/>
        <end position="363"/>
    </location>
</feature>
<evidence type="ECO:0000256" key="14">
    <source>
        <dbReference type="HAMAP-Rule" id="MF_00180"/>
    </source>
</evidence>
<evidence type="ECO:0000256" key="9">
    <source>
        <dbReference type="ARBA" id="ARBA00022619"/>
    </source>
</evidence>
<dbReference type="PANTHER" id="PTHR21327:SF34">
    <property type="entry name" value="3,4-DIHYDROXY-2-BUTANONE 4-PHOSPHATE SYNTHASE"/>
    <property type="match status" value="1"/>
</dbReference>
<dbReference type="FunFam" id="3.90.870.10:FF:000001">
    <property type="entry name" value="Riboflavin biosynthesis protein RibBA"/>
    <property type="match status" value="1"/>
</dbReference>
<dbReference type="GO" id="GO:0005829">
    <property type="term" value="C:cytosol"/>
    <property type="evidence" value="ECO:0007669"/>
    <property type="project" value="TreeGrafter"/>
</dbReference>
<dbReference type="UniPathway" id="UPA00275">
    <property type="reaction ID" value="UER00399"/>
</dbReference>
<feature type="binding site" evidence="14">
    <location>
        <position position="153"/>
    </location>
    <ligand>
        <name>Mg(2+)</name>
        <dbReference type="ChEBI" id="CHEBI:18420"/>
        <label>2</label>
    </ligand>
</feature>
<evidence type="ECO:0000256" key="11">
    <source>
        <dbReference type="ARBA" id="ARBA00022842"/>
    </source>
</evidence>
<evidence type="ECO:0000256" key="12">
    <source>
        <dbReference type="ARBA" id="ARBA00023211"/>
    </source>
</evidence>
<dbReference type="HAMAP" id="MF_00180">
    <property type="entry name" value="RibB"/>
    <property type="match status" value="1"/>
</dbReference>
<comment type="function">
    <text evidence="3 14">Catalyzes the conversion of D-ribulose 5-phosphate to formate and 3,4-dihydroxy-2-butanone 4-phosphate.</text>
</comment>
<dbReference type="GO" id="GO:0008686">
    <property type="term" value="F:3,4-dihydroxy-2-butanone-4-phosphate synthase activity"/>
    <property type="evidence" value="ECO:0007669"/>
    <property type="project" value="UniProtKB-UniRule"/>
</dbReference>
<accession>A0A2T0RUW7</accession>
<evidence type="ECO:0000256" key="5">
    <source>
        <dbReference type="ARBA" id="ARBA00005520"/>
    </source>
</evidence>
<gene>
    <name evidence="14" type="primary">ribB</name>
    <name evidence="16" type="ORF">CLV78_102163</name>
</gene>
<comment type="subunit">
    <text evidence="14">Homodimer.</text>
</comment>
<sequence>MKTASKDIYSEAVSTIEEIIEDARNGRMFILVDHEDRENEGDLVIPAQMATPDAINFMATHGRGLICLTLTGDRVDALGLPLMASYNSSRHETAFTISIEAREGVTTGISAADRARTISVAIDSAATASDIATPGHVFPLRARDGGVLVRAGHTEAAVDISRLAGLNPSGVICEIMNEDGTMARLPDLVAFAQRHGLKIGTISDLIAYRRRHDNLVHETASRDVTSLFGGDWTMRVFTDGTEGTEHVALVKGDISTPEPVLVRTHALDPLADLLGIGVEQPDTLGRAMKIIAEEGRGVVCLFREPHPKLQEEEEEGPRTVKNTGLGAQILSELGLNELVLLTNSPATRYVGLDAYGLTITGTRPITE</sequence>
<evidence type="ECO:0000256" key="1">
    <source>
        <dbReference type="ARBA" id="ARBA00000141"/>
    </source>
</evidence>
<dbReference type="Gene3D" id="3.40.50.10990">
    <property type="entry name" value="GTP cyclohydrolase II"/>
    <property type="match status" value="1"/>
</dbReference>
<dbReference type="InterPro" id="IPR000422">
    <property type="entry name" value="DHBP_synthase_RibB"/>
</dbReference>
<feature type="binding site" evidence="14">
    <location>
        <position position="38"/>
    </location>
    <ligand>
        <name>Mg(2+)</name>
        <dbReference type="ChEBI" id="CHEBI:18420"/>
        <label>1</label>
    </ligand>
</feature>
<dbReference type="Proteomes" id="UP000239480">
    <property type="component" value="Unassembled WGS sequence"/>
</dbReference>
<evidence type="ECO:0000256" key="13">
    <source>
        <dbReference type="ARBA" id="ARBA00023239"/>
    </source>
</evidence>
<dbReference type="PIRSF" id="PIRSF001259">
    <property type="entry name" value="RibA"/>
    <property type="match status" value="1"/>
</dbReference>
<evidence type="ECO:0000256" key="10">
    <source>
        <dbReference type="ARBA" id="ARBA00022723"/>
    </source>
</evidence>
<dbReference type="SUPFAM" id="SSF142695">
    <property type="entry name" value="RibA-like"/>
    <property type="match status" value="1"/>
</dbReference>
<proteinExistence type="inferred from homology"/>
<evidence type="ECO:0000256" key="3">
    <source>
        <dbReference type="ARBA" id="ARBA00002284"/>
    </source>
</evidence>
<feature type="binding site" evidence="14">
    <location>
        <begin position="37"/>
        <end position="38"/>
    </location>
    <ligand>
        <name>D-ribulose 5-phosphate</name>
        <dbReference type="ChEBI" id="CHEBI:58121"/>
    </ligand>
</feature>
<dbReference type="PANTHER" id="PTHR21327">
    <property type="entry name" value="GTP CYCLOHYDROLASE II-RELATED"/>
    <property type="match status" value="1"/>
</dbReference>
<dbReference type="Pfam" id="PF00925">
    <property type="entry name" value="GTP_cyclohydro2"/>
    <property type="match status" value="1"/>
</dbReference>
<dbReference type="GO" id="GO:0003935">
    <property type="term" value="F:GTP cyclohydrolase II activity"/>
    <property type="evidence" value="ECO:0007669"/>
    <property type="project" value="TreeGrafter"/>
</dbReference>
<keyword evidence="17" id="KW-1185">Reference proteome</keyword>
<keyword evidence="10 14" id="KW-0479">Metal-binding</keyword>
<keyword evidence="12 14" id="KW-0464">Manganese</keyword>
<dbReference type="Pfam" id="PF00926">
    <property type="entry name" value="DHBP_synthase"/>
    <property type="match status" value="1"/>
</dbReference>
<dbReference type="Gene3D" id="3.90.870.10">
    <property type="entry name" value="DHBP synthase"/>
    <property type="match status" value="1"/>
</dbReference>
<keyword evidence="13 14" id="KW-0456">Lyase</keyword>
<keyword evidence="16" id="KW-0378">Hydrolase</keyword>
<evidence type="ECO:0000256" key="7">
    <source>
        <dbReference type="ARBA" id="ARBA00012153"/>
    </source>
</evidence>
<evidence type="ECO:0000256" key="2">
    <source>
        <dbReference type="ARBA" id="ARBA00001936"/>
    </source>
</evidence>
<comment type="pathway">
    <text evidence="4 14">Cofactor biosynthesis; riboflavin biosynthesis; 2-hydroxy-3-oxobutyl phosphate from D-ribulose 5-phosphate: step 1/1.</text>
</comment>
<evidence type="ECO:0000256" key="4">
    <source>
        <dbReference type="ARBA" id="ARBA00004904"/>
    </source>
</evidence>
<comment type="catalytic activity">
    <reaction evidence="1 14">
        <text>D-ribulose 5-phosphate = (2S)-2-hydroxy-3-oxobutyl phosphate + formate + H(+)</text>
        <dbReference type="Rhea" id="RHEA:18457"/>
        <dbReference type="ChEBI" id="CHEBI:15378"/>
        <dbReference type="ChEBI" id="CHEBI:15740"/>
        <dbReference type="ChEBI" id="CHEBI:58121"/>
        <dbReference type="ChEBI" id="CHEBI:58830"/>
        <dbReference type="EC" id="4.1.99.12"/>
    </reaction>
</comment>
<dbReference type="SUPFAM" id="SSF55821">
    <property type="entry name" value="YrdC/RibB"/>
    <property type="match status" value="1"/>
</dbReference>
<evidence type="ECO:0000259" key="15">
    <source>
        <dbReference type="Pfam" id="PF00925"/>
    </source>
</evidence>
<comment type="cofactor">
    <cofactor evidence="14">
        <name>Mg(2+)</name>
        <dbReference type="ChEBI" id="CHEBI:18420"/>
    </cofactor>
    <cofactor evidence="14">
        <name>Mn(2+)</name>
        <dbReference type="ChEBI" id="CHEBI:29035"/>
    </cofactor>
    <text evidence="14">Binds 2 divalent metal cations per subunit. Magnesium or manganese.</text>
</comment>
<organism evidence="16 17">
    <name type="scientific">Aliiruegeria haliotis</name>
    <dbReference type="NCBI Taxonomy" id="1280846"/>
    <lineage>
        <taxon>Bacteria</taxon>
        <taxon>Pseudomonadati</taxon>
        <taxon>Pseudomonadota</taxon>
        <taxon>Alphaproteobacteria</taxon>
        <taxon>Rhodobacterales</taxon>
        <taxon>Roseobacteraceae</taxon>
        <taxon>Aliiruegeria</taxon>
    </lineage>
</organism>
<evidence type="ECO:0000313" key="17">
    <source>
        <dbReference type="Proteomes" id="UP000239480"/>
    </source>
</evidence>
<comment type="similarity">
    <text evidence="5">In the N-terminal section; belongs to the DHBP synthase family.</text>
</comment>
<dbReference type="GO" id="GO:0000287">
    <property type="term" value="F:magnesium ion binding"/>
    <property type="evidence" value="ECO:0007669"/>
    <property type="project" value="UniProtKB-UniRule"/>
</dbReference>
<evidence type="ECO:0000256" key="6">
    <source>
        <dbReference type="ARBA" id="ARBA00008976"/>
    </source>
</evidence>
<dbReference type="AlphaFoldDB" id="A0A2T0RUW7"/>
<evidence type="ECO:0000313" key="16">
    <source>
        <dbReference type="EMBL" id="PRY24989.1"/>
    </source>
</evidence>
<dbReference type="EC" id="4.1.99.12" evidence="7 14"/>
<feature type="binding site" evidence="14">
    <location>
        <position position="38"/>
    </location>
    <ligand>
        <name>Mg(2+)</name>
        <dbReference type="ChEBI" id="CHEBI:18420"/>
        <label>2</label>
    </ligand>
</feature>
<dbReference type="InterPro" id="IPR032677">
    <property type="entry name" value="GTP_cyclohydro_II"/>
</dbReference>
<reference evidence="16 17" key="1">
    <citation type="submission" date="2018-03" db="EMBL/GenBank/DDBJ databases">
        <title>Genomic Encyclopedia of Archaeal and Bacterial Type Strains, Phase II (KMG-II): from individual species to whole genera.</title>
        <authorList>
            <person name="Goeker M."/>
        </authorList>
    </citation>
    <scope>NUCLEOTIDE SEQUENCE [LARGE SCALE GENOMIC DNA]</scope>
    <source>
        <strain evidence="16 17">DSM 29328</strain>
    </source>
</reference>
<comment type="similarity">
    <text evidence="14">Belongs to the DHBP synthase family.</text>
</comment>
<dbReference type="RefSeq" id="WP_245924853.1">
    <property type="nucleotide sequence ID" value="NZ_PVTD01000002.1"/>
</dbReference>
<name>A0A2T0RUW7_9RHOB</name>
<evidence type="ECO:0000256" key="8">
    <source>
        <dbReference type="ARBA" id="ARBA00018836"/>
    </source>
</evidence>
<dbReference type="NCBIfam" id="TIGR00506">
    <property type="entry name" value="ribB"/>
    <property type="match status" value="1"/>
</dbReference>
<dbReference type="EMBL" id="PVTD01000002">
    <property type="protein sequence ID" value="PRY24989.1"/>
    <property type="molecule type" value="Genomic_DNA"/>
</dbReference>
<feature type="binding site" evidence="14">
    <location>
        <position position="42"/>
    </location>
    <ligand>
        <name>D-ribulose 5-phosphate</name>
        <dbReference type="ChEBI" id="CHEBI:58121"/>
    </ligand>
</feature>